<dbReference type="Pfam" id="PF08843">
    <property type="entry name" value="AbiEii"/>
    <property type="match status" value="1"/>
</dbReference>
<dbReference type="EMBL" id="FOFY01000010">
    <property type="protein sequence ID" value="SER15506.1"/>
    <property type="molecule type" value="Genomic_DNA"/>
</dbReference>
<sequence length="99" mass="11912">MVIDDIRIATIDEIIAMKVDVVQRGGRKKDFWDLHHFINQYSFKQMLMLHLLRYPYNHEAEIIKANFSDFTHADDDFDPICLKGNYWEFIKEDLKDFVD</sequence>
<dbReference type="KEGG" id="mpw:MPR_1137"/>
<dbReference type="InterPro" id="IPR014942">
    <property type="entry name" value="AbiEii"/>
</dbReference>
<comment type="caution">
    <text evidence="1">The sequence shown here is derived from an EMBL/GenBank/DDBJ whole genome shotgun (WGS) entry which is preliminary data.</text>
</comment>
<protein>
    <recommendedName>
        <fullName evidence="3">Nucleotidyltransferase</fullName>
    </recommendedName>
</protein>
<evidence type="ECO:0000313" key="2">
    <source>
        <dbReference type="Proteomes" id="UP000183496"/>
    </source>
</evidence>
<evidence type="ECO:0008006" key="3">
    <source>
        <dbReference type="Google" id="ProtNLM"/>
    </source>
</evidence>
<organism evidence="1 2">
    <name type="scientific">Myroides profundi</name>
    <dbReference type="NCBI Taxonomy" id="480520"/>
    <lineage>
        <taxon>Bacteria</taxon>
        <taxon>Pseudomonadati</taxon>
        <taxon>Bacteroidota</taxon>
        <taxon>Flavobacteriia</taxon>
        <taxon>Flavobacteriales</taxon>
        <taxon>Flavobacteriaceae</taxon>
        <taxon>Myroides</taxon>
    </lineage>
</organism>
<accession>A0AAJ4W4Z1</accession>
<proteinExistence type="predicted"/>
<keyword evidence="2" id="KW-1185">Reference proteome</keyword>
<gene>
    <name evidence="1" type="ORF">SAMN04488089_11024</name>
</gene>
<evidence type="ECO:0000313" key="1">
    <source>
        <dbReference type="EMBL" id="SER15506.1"/>
    </source>
</evidence>
<dbReference type="AlphaFoldDB" id="A0AAJ4W4Z1"/>
<name>A0AAJ4W4Z1_MYRPR</name>
<dbReference type="Proteomes" id="UP000183496">
    <property type="component" value="Unassembled WGS sequence"/>
</dbReference>
<reference evidence="1 2" key="1">
    <citation type="submission" date="2016-10" db="EMBL/GenBank/DDBJ databases">
        <authorList>
            <person name="Varghese N."/>
            <person name="Submissions S."/>
        </authorList>
    </citation>
    <scope>NUCLEOTIDE SEQUENCE [LARGE SCALE GENOMIC DNA]</scope>
    <source>
        <strain evidence="2">DSM 19823 / KCTC 23066 / CCTCC M 208030 / D25</strain>
    </source>
</reference>